<dbReference type="EMBL" id="MCFL01000010">
    <property type="protein sequence ID" value="ORZ38018.1"/>
    <property type="molecule type" value="Genomic_DNA"/>
</dbReference>
<proteinExistence type="predicted"/>
<dbReference type="Proteomes" id="UP000193411">
    <property type="component" value="Unassembled WGS sequence"/>
</dbReference>
<accession>A0A1Y2HTT4</accession>
<organism evidence="3 4">
    <name type="scientific">Catenaria anguillulae PL171</name>
    <dbReference type="NCBI Taxonomy" id="765915"/>
    <lineage>
        <taxon>Eukaryota</taxon>
        <taxon>Fungi</taxon>
        <taxon>Fungi incertae sedis</taxon>
        <taxon>Blastocladiomycota</taxon>
        <taxon>Blastocladiomycetes</taxon>
        <taxon>Blastocladiales</taxon>
        <taxon>Catenariaceae</taxon>
        <taxon>Catenaria</taxon>
    </lineage>
</organism>
<feature type="domain" description="SAP" evidence="2">
    <location>
        <begin position="10"/>
        <end position="44"/>
    </location>
</feature>
<dbReference type="SMART" id="SM00513">
    <property type="entry name" value="SAP"/>
    <property type="match status" value="1"/>
</dbReference>
<protein>
    <recommendedName>
        <fullName evidence="2">SAP domain-containing protein</fullName>
    </recommendedName>
</protein>
<evidence type="ECO:0000259" key="2">
    <source>
        <dbReference type="PROSITE" id="PS50800"/>
    </source>
</evidence>
<evidence type="ECO:0000256" key="1">
    <source>
        <dbReference type="SAM" id="MobiDB-lite"/>
    </source>
</evidence>
<feature type="compositionally biased region" description="Low complexity" evidence="1">
    <location>
        <begin position="469"/>
        <end position="489"/>
    </location>
</feature>
<dbReference type="OrthoDB" id="5964929at2759"/>
<feature type="region of interest" description="Disordered" evidence="1">
    <location>
        <begin position="41"/>
        <end position="119"/>
    </location>
</feature>
<feature type="compositionally biased region" description="Low complexity" evidence="1">
    <location>
        <begin position="424"/>
        <end position="434"/>
    </location>
</feature>
<dbReference type="AlphaFoldDB" id="A0A1Y2HTT4"/>
<dbReference type="PROSITE" id="PS50800">
    <property type="entry name" value="SAP"/>
    <property type="match status" value="1"/>
</dbReference>
<name>A0A1Y2HTT4_9FUNG</name>
<dbReference type="SUPFAM" id="SSF68906">
    <property type="entry name" value="SAP domain"/>
    <property type="match status" value="1"/>
</dbReference>
<comment type="caution">
    <text evidence="3">The sequence shown here is derived from an EMBL/GenBank/DDBJ whole genome shotgun (WGS) entry which is preliminary data.</text>
</comment>
<dbReference type="InterPro" id="IPR003034">
    <property type="entry name" value="SAP_dom"/>
</dbReference>
<feature type="compositionally biased region" description="Gly residues" evidence="1">
    <location>
        <begin position="538"/>
        <end position="547"/>
    </location>
</feature>
<feature type="compositionally biased region" description="Polar residues" evidence="1">
    <location>
        <begin position="394"/>
        <end position="406"/>
    </location>
</feature>
<feature type="compositionally biased region" description="Low complexity" evidence="1">
    <location>
        <begin position="524"/>
        <end position="537"/>
    </location>
</feature>
<evidence type="ECO:0000313" key="3">
    <source>
        <dbReference type="EMBL" id="ORZ38018.1"/>
    </source>
</evidence>
<keyword evidence="4" id="KW-1185">Reference proteome</keyword>
<feature type="compositionally biased region" description="Polar residues" evidence="1">
    <location>
        <begin position="171"/>
        <end position="181"/>
    </location>
</feature>
<dbReference type="Gene3D" id="1.10.720.30">
    <property type="entry name" value="SAP domain"/>
    <property type="match status" value="1"/>
</dbReference>
<feature type="compositionally biased region" description="Polar residues" evidence="1">
    <location>
        <begin position="45"/>
        <end position="56"/>
    </location>
</feature>
<feature type="region of interest" description="Disordered" evidence="1">
    <location>
        <begin position="156"/>
        <end position="183"/>
    </location>
</feature>
<feature type="compositionally biased region" description="Low complexity" evidence="1">
    <location>
        <begin position="236"/>
        <end position="259"/>
    </location>
</feature>
<feature type="region of interest" description="Disordered" evidence="1">
    <location>
        <begin position="227"/>
        <end position="547"/>
    </location>
</feature>
<dbReference type="InterPro" id="IPR036361">
    <property type="entry name" value="SAP_dom_sf"/>
</dbReference>
<dbReference type="Pfam" id="PF02037">
    <property type="entry name" value="SAP"/>
    <property type="match status" value="1"/>
</dbReference>
<feature type="compositionally biased region" description="Basic and acidic residues" evidence="1">
    <location>
        <begin position="90"/>
        <end position="99"/>
    </location>
</feature>
<sequence length="547" mass="57143">MSAMHSAQELEALKRSQLQALCKRFGLKANGKNTELIERIIAYEQQGNGHQSNQPDNAGEPSTPTPAPAQHPPAAPQVDHGSEDAEAVTVDEKTADRGGSESSQTVPETQEAEVLLGSTAPVSADIAKVAEEDANAMDVDPKPLEQLESSPKVIRDMPTLNSAPEAAGPQPVNTDQDSISTMDHYERTDMTDVYEALADGAKLEPETKAATVIDALPEVESLERADLSEVYPLASPPSSHVTSTPPRSSISTRTPPASSGLYPTIDVQRSLDTKLTFKWDPPVPVANNEYTPDKDHDNARSEPGSPCVEKVSRKSADLLKQSAMETRMDVDAPADQEQQGAGPKENASGKQPAENSKAIKPAGVGAGASKLRPVSAPGLVPRVATLAKKPDNRPASSPRQTSTTVAAPTRKLPASASKPAATVASRLPSSSAPPLQRPTKRKAADDPETNQLHSDPTDAHVAKRLKALAPSVAATASSSRPASTPGSATKIGVKKSPGKPVFDLQASLKRKLNYVPKKGPLDKPAPSAGASGSSGHAAGSGLGKKPN</sequence>
<feature type="compositionally biased region" description="Pro residues" evidence="1">
    <location>
        <begin position="63"/>
        <end position="75"/>
    </location>
</feature>
<reference evidence="3 4" key="1">
    <citation type="submission" date="2016-07" db="EMBL/GenBank/DDBJ databases">
        <title>Pervasive Adenine N6-methylation of Active Genes in Fungi.</title>
        <authorList>
            <consortium name="DOE Joint Genome Institute"/>
            <person name="Mondo S.J."/>
            <person name="Dannebaum R.O."/>
            <person name="Kuo R.C."/>
            <person name="Labutti K."/>
            <person name="Haridas S."/>
            <person name="Kuo A."/>
            <person name="Salamov A."/>
            <person name="Ahrendt S.R."/>
            <person name="Lipzen A."/>
            <person name="Sullivan W."/>
            <person name="Andreopoulos W.B."/>
            <person name="Clum A."/>
            <person name="Lindquist E."/>
            <person name="Daum C."/>
            <person name="Ramamoorthy G.K."/>
            <person name="Gryganskyi A."/>
            <person name="Culley D."/>
            <person name="Magnuson J.K."/>
            <person name="James T.Y."/>
            <person name="O'Malley M.A."/>
            <person name="Stajich J.E."/>
            <person name="Spatafora J.W."/>
            <person name="Visel A."/>
            <person name="Grigoriev I.V."/>
        </authorList>
    </citation>
    <scope>NUCLEOTIDE SEQUENCE [LARGE SCALE GENOMIC DNA]</scope>
    <source>
        <strain evidence="3 4">PL171</strain>
    </source>
</reference>
<feature type="compositionally biased region" description="Basic and acidic residues" evidence="1">
    <location>
        <begin position="291"/>
        <end position="300"/>
    </location>
</feature>
<evidence type="ECO:0000313" key="4">
    <source>
        <dbReference type="Proteomes" id="UP000193411"/>
    </source>
</evidence>
<gene>
    <name evidence="3" type="ORF">BCR44DRAFT_72201</name>
</gene>